<comment type="caution">
    <text evidence="3">The sequence shown here is derived from an EMBL/GenBank/DDBJ whole genome shotgun (WGS) entry which is preliminary data.</text>
</comment>
<sequence>MNNKFVKGIIYGALIGGVITLFDKEVRQQALSEGKQKARQIKGVILNPRETIDEIQGKFDQVRNSIQQFNRDIQFLTEKASEIKELSLQTVKTFTDEQESKEYEKENSNNENQR</sequence>
<feature type="coiled-coil region" evidence="1">
    <location>
        <begin position="52"/>
        <end position="86"/>
    </location>
</feature>
<keyword evidence="1" id="KW-0175">Coiled coil</keyword>
<evidence type="ECO:0000256" key="2">
    <source>
        <dbReference type="SAM" id="MobiDB-lite"/>
    </source>
</evidence>
<protein>
    <recommendedName>
        <fullName evidence="5">YtxH domain-containing protein</fullName>
    </recommendedName>
</protein>
<dbReference type="EMBL" id="JXLU01000002">
    <property type="protein sequence ID" value="KIO74446.1"/>
    <property type="molecule type" value="Genomic_DNA"/>
</dbReference>
<accession>A0ABD4ACB6</accession>
<name>A0ABD4ACB6_9BACI</name>
<evidence type="ECO:0000313" key="3">
    <source>
        <dbReference type="EMBL" id="KIO74446.1"/>
    </source>
</evidence>
<dbReference type="Proteomes" id="UP000032076">
    <property type="component" value="Unassembled WGS sequence"/>
</dbReference>
<feature type="region of interest" description="Disordered" evidence="2">
    <location>
        <begin position="94"/>
        <end position="114"/>
    </location>
</feature>
<evidence type="ECO:0000313" key="4">
    <source>
        <dbReference type="Proteomes" id="UP000032076"/>
    </source>
</evidence>
<gene>
    <name evidence="3" type="ORF">B4167_1399</name>
</gene>
<evidence type="ECO:0008006" key="5">
    <source>
        <dbReference type="Google" id="ProtNLM"/>
    </source>
</evidence>
<reference evidence="3 4" key="1">
    <citation type="submission" date="2015-01" db="EMBL/GenBank/DDBJ databases">
        <title>Draft Genome Sequences of Four Bacillus thermoamylovorans Strains, Isolated From Food Products.</title>
        <authorList>
            <person name="Krawcyk A.O."/>
            <person name="Berendsen E.M."/>
            <person name="Eijlander R.T."/>
            <person name="de Jong A."/>
            <person name="Wells-Bennik M."/>
            <person name="Kuipers O.P."/>
        </authorList>
    </citation>
    <scope>NUCLEOTIDE SEQUENCE [LARGE SCALE GENOMIC DNA]</scope>
    <source>
        <strain evidence="3 4">B4167</strain>
    </source>
</reference>
<dbReference type="RefSeq" id="WP_041901793.1">
    <property type="nucleotide sequence ID" value="NZ_JAQEZG010000025.1"/>
</dbReference>
<dbReference type="AlphaFoldDB" id="A0ABD4ACB6"/>
<organism evidence="3 4">
    <name type="scientific">Caldibacillus thermoamylovorans</name>
    <dbReference type="NCBI Taxonomy" id="35841"/>
    <lineage>
        <taxon>Bacteria</taxon>
        <taxon>Bacillati</taxon>
        <taxon>Bacillota</taxon>
        <taxon>Bacilli</taxon>
        <taxon>Bacillales</taxon>
        <taxon>Bacillaceae</taxon>
        <taxon>Caldibacillus</taxon>
    </lineage>
</organism>
<evidence type="ECO:0000256" key="1">
    <source>
        <dbReference type="SAM" id="Coils"/>
    </source>
</evidence>
<proteinExistence type="predicted"/>